<keyword evidence="1" id="KW-0812">Transmembrane</keyword>
<gene>
    <name evidence="2" type="ORF">COS49_01145</name>
</gene>
<comment type="caution">
    <text evidence="2">The sequence shown here is derived from an EMBL/GenBank/DDBJ whole genome shotgun (WGS) entry which is preliminary data.</text>
</comment>
<dbReference type="AlphaFoldDB" id="A0A2M7BUV1"/>
<keyword evidence="1" id="KW-0472">Membrane</keyword>
<organism evidence="2 3">
    <name type="scientific">Candidatus Portnoybacteria bacterium CG03_land_8_20_14_0_80_41_10</name>
    <dbReference type="NCBI Taxonomy" id="1974808"/>
    <lineage>
        <taxon>Bacteria</taxon>
        <taxon>Candidatus Portnoyibacteriota</taxon>
    </lineage>
</organism>
<evidence type="ECO:0008006" key="4">
    <source>
        <dbReference type="Google" id="ProtNLM"/>
    </source>
</evidence>
<feature type="transmembrane region" description="Helical" evidence="1">
    <location>
        <begin position="21"/>
        <end position="45"/>
    </location>
</feature>
<sequence length="314" mass="36565">MRKNRYRAAKRTHKKSSLKRIIFTGLFFCFLAGSVYFLIFWPGLWVDKIGINASALPIKEEISSGIIEIVQRNLEEKFWQFIPQKSIVLAPLSKIEEDILDKFPKIKIVQINRRMPRLSAIKSLAQKAEAGLEIFFEERESIGIWCQIEEIAKEEQLNEEQLIEETRKTEKEEIIAQPKIKKCFYIDQEGIVFKESPLISGSLVLNIYSSRDKEVNLRQQVLSPETIDFILTVREKLPKIKTTAGLSWQMNNFRVVSLGDLRLTMAAGWQIYFNPTYSAESQLRSLEMVLEKQIKETTSLEYIDLKIDGRVYYK</sequence>
<accession>A0A2M7BUV1</accession>
<evidence type="ECO:0000313" key="3">
    <source>
        <dbReference type="Proteomes" id="UP000229894"/>
    </source>
</evidence>
<evidence type="ECO:0000313" key="2">
    <source>
        <dbReference type="EMBL" id="PIV10319.1"/>
    </source>
</evidence>
<dbReference type="Proteomes" id="UP000229894">
    <property type="component" value="Unassembled WGS sequence"/>
</dbReference>
<dbReference type="EMBL" id="PEUX01000027">
    <property type="protein sequence ID" value="PIV10319.1"/>
    <property type="molecule type" value="Genomic_DNA"/>
</dbReference>
<evidence type="ECO:0000256" key="1">
    <source>
        <dbReference type="SAM" id="Phobius"/>
    </source>
</evidence>
<name>A0A2M7BUV1_9BACT</name>
<proteinExistence type="predicted"/>
<protein>
    <recommendedName>
        <fullName evidence="4">POTRA domain-containing protein</fullName>
    </recommendedName>
</protein>
<keyword evidence="1" id="KW-1133">Transmembrane helix</keyword>
<reference evidence="3" key="1">
    <citation type="submission" date="2017-09" db="EMBL/GenBank/DDBJ databases">
        <title>Depth-based differentiation of microbial function through sediment-hosted aquifers and enrichment of novel symbionts in the deep terrestrial subsurface.</title>
        <authorList>
            <person name="Probst A.J."/>
            <person name="Ladd B."/>
            <person name="Jarett J.K."/>
            <person name="Geller-Mcgrath D.E."/>
            <person name="Sieber C.M.K."/>
            <person name="Emerson J.B."/>
            <person name="Anantharaman K."/>
            <person name="Thomas B.C."/>
            <person name="Malmstrom R."/>
            <person name="Stieglmeier M."/>
            <person name="Klingl A."/>
            <person name="Woyke T."/>
            <person name="Ryan C.M."/>
            <person name="Banfield J.F."/>
        </authorList>
    </citation>
    <scope>NUCLEOTIDE SEQUENCE [LARGE SCALE GENOMIC DNA]</scope>
</reference>